<evidence type="ECO:0000256" key="5">
    <source>
        <dbReference type="ARBA" id="ARBA00023136"/>
    </source>
</evidence>
<dbReference type="InterPro" id="IPR023380">
    <property type="entry name" value="DsbB-like_sf"/>
</dbReference>
<comment type="subcellular location">
    <subcellularLocation>
        <location evidence="1">Cell membrane</location>
        <topology evidence="1">Multi-pass membrane protein</topology>
    </subcellularLocation>
</comment>
<name>A0A212AG50_9RHOB</name>
<dbReference type="RefSeq" id="WP_088213742.1">
    <property type="nucleotide sequence ID" value="NZ_NIPW01000004.1"/>
</dbReference>
<evidence type="ECO:0000313" key="8">
    <source>
        <dbReference type="Proteomes" id="UP000196878"/>
    </source>
</evidence>
<organism evidence="7 8">
    <name type="scientific">Haematobacter genomosp. 1</name>
    <dbReference type="NCBI Taxonomy" id="366618"/>
    <lineage>
        <taxon>Bacteria</taxon>
        <taxon>Pseudomonadati</taxon>
        <taxon>Pseudomonadota</taxon>
        <taxon>Alphaproteobacteria</taxon>
        <taxon>Rhodobacterales</taxon>
        <taxon>Paracoccaceae</taxon>
        <taxon>Haematobacter</taxon>
    </lineage>
</organism>
<feature type="transmembrane region" description="Helical" evidence="6">
    <location>
        <begin position="39"/>
        <end position="57"/>
    </location>
</feature>
<dbReference type="InterPro" id="IPR003752">
    <property type="entry name" value="DiS_bond_form_DsbB/BdbC"/>
</dbReference>
<evidence type="ECO:0000313" key="7">
    <source>
        <dbReference type="EMBL" id="OWJ80425.1"/>
    </source>
</evidence>
<evidence type="ECO:0000256" key="1">
    <source>
        <dbReference type="ARBA" id="ARBA00004651"/>
    </source>
</evidence>
<dbReference type="GO" id="GO:0006457">
    <property type="term" value="P:protein folding"/>
    <property type="evidence" value="ECO:0007669"/>
    <property type="project" value="InterPro"/>
</dbReference>
<evidence type="ECO:0000256" key="2">
    <source>
        <dbReference type="ARBA" id="ARBA00022475"/>
    </source>
</evidence>
<keyword evidence="8" id="KW-1185">Reference proteome</keyword>
<evidence type="ECO:0000256" key="4">
    <source>
        <dbReference type="ARBA" id="ARBA00022989"/>
    </source>
</evidence>
<dbReference type="PANTHER" id="PTHR36570">
    <property type="entry name" value="DISULFIDE BOND FORMATION PROTEIN B"/>
    <property type="match status" value="1"/>
</dbReference>
<sequence length="155" mass="16329">MTSRTLTILATLGSVALLLGAFAFQYIGGLAPCHLCLWQRWPHAAAIAAGALALAMPAVRFWRFLGLVAALTASGLGVFHTGVERGWWQGPTTCTGGGDLSGMSTGQLLDQILSSPVVRCDAVAWQFAGLSMASWNAILSFLLALIWAAALVKRD</sequence>
<keyword evidence="3 6" id="KW-0812">Transmembrane</keyword>
<gene>
    <name evidence="7" type="ORF">CDV49_01115</name>
</gene>
<evidence type="ECO:0000256" key="3">
    <source>
        <dbReference type="ARBA" id="ARBA00022692"/>
    </source>
</evidence>
<evidence type="ECO:0000256" key="6">
    <source>
        <dbReference type="SAM" id="Phobius"/>
    </source>
</evidence>
<dbReference type="InterPro" id="IPR024199">
    <property type="entry name" value="Uncharacterised_DsbB"/>
</dbReference>
<comment type="caution">
    <text evidence="7">The sequence shown here is derived from an EMBL/GenBank/DDBJ whole genome shotgun (WGS) entry which is preliminary data.</text>
</comment>
<keyword evidence="5 6" id="KW-0472">Membrane</keyword>
<proteinExistence type="predicted"/>
<dbReference type="EMBL" id="NIPW01000004">
    <property type="protein sequence ID" value="OWJ80425.1"/>
    <property type="molecule type" value="Genomic_DNA"/>
</dbReference>
<feature type="transmembrane region" description="Helical" evidence="6">
    <location>
        <begin position="64"/>
        <end position="83"/>
    </location>
</feature>
<keyword evidence="2" id="KW-1003">Cell membrane</keyword>
<dbReference type="AlphaFoldDB" id="A0A212AG50"/>
<feature type="transmembrane region" description="Helical" evidence="6">
    <location>
        <begin position="133"/>
        <end position="152"/>
    </location>
</feature>
<dbReference type="GO" id="GO:0015035">
    <property type="term" value="F:protein-disulfide reductase activity"/>
    <property type="evidence" value="ECO:0007669"/>
    <property type="project" value="InterPro"/>
</dbReference>
<dbReference type="Proteomes" id="UP000196878">
    <property type="component" value="Unassembled WGS sequence"/>
</dbReference>
<dbReference type="GO" id="GO:0005886">
    <property type="term" value="C:plasma membrane"/>
    <property type="evidence" value="ECO:0007669"/>
    <property type="project" value="UniProtKB-SubCell"/>
</dbReference>
<dbReference type="SUPFAM" id="SSF158442">
    <property type="entry name" value="DsbB-like"/>
    <property type="match status" value="1"/>
</dbReference>
<dbReference type="InterPro" id="IPR050183">
    <property type="entry name" value="DsbB"/>
</dbReference>
<dbReference type="PANTHER" id="PTHR36570:SF3">
    <property type="entry name" value="DISULFIDE BOND FORMATION PROTEIN B"/>
    <property type="match status" value="1"/>
</dbReference>
<reference evidence="7 8" key="1">
    <citation type="submission" date="2016-12" db="EMBL/GenBank/DDBJ databases">
        <title>Comparison of Traditional DNA-DNA Hybridization with In Silico Genomic Analysis.</title>
        <authorList>
            <person name="Nicholson A.C."/>
            <person name="Humrighouse B.W."/>
            <person name="Graziano J."/>
            <person name="Lasker B."/>
            <person name="Whitney A.M."/>
            <person name="Mcquiston J.R."/>
        </authorList>
    </citation>
    <scope>NUCLEOTIDE SEQUENCE [LARGE SCALE GENOMIC DNA]</scope>
    <source>
        <strain evidence="7 8">H2240</strain>
    </source>
</reference>
<dbReference type="Gene3D" id="1.20.1550.10">
    <property type="entry name" value="DsbB-like"/>
    <property type="match status" value="1"/>
</dbReference>
<dbReference type="PIRSF" id="PIRSF033913">
    <property type="entry name" value="S-S_format_DsbB"/>
    <property type="match status" value="1"/>
</dbReference>
<keyword evidence="4 6" id="KW-1133">Transmembrane helix</keyword>
<dbReference type="Pfam" id="PF02600">
    <property type="entry name" value="DsbB"/>
    <property type="match status" value="1"/>
</dbReference>
<dbReference type="OrthoDB" id="9808637at2"/>
<accession>A0A212AG50</accession>
<protein>
    <submittedName>
        <fullName evidence="7">Disulfide bond formation protein B</fullName>
    </submittedName>
</protein>